<comment type="caution">
    <text evidence="9">The sequence shown here is derived from an EMBL/GenBank/DDBJ whole genome shotgun (WGS) entry which is preliminary data.</text>
</comment>
<feature type="domain" description="RagB/SusD" evidence="7">
    <location>
        <begin position="366"/>
        <end position="511"/>
    </location>
</feature>
<keyword evidence="5" id="KW-0998">Cell outer membrane</keyword>
<dbReference type="Proteomes" id="UP000646484">
    <property type="component" value="Unassembled WGS sequence"/>
</dbReference>
<evidence type="ECO:0000259" key="8">
    <source>
        <dbReference type="Pfam" id="PF14322"/>
    </source>
</evidence>
<dbReference type="Gene3D" id="1.25.40.390">
    <property type="match status" value="1"/>
</dbReference>
<evidence type="ECO:0000256" key="1">
    <source>
        <dbReference type="ARBA" id="ARBA00004442"/>
    </source>
</evidence>
<sequence length="527" mass="61021">MKKYYMILFFAISCVTFLSCGDFLQEYSRDLVYASSCTDLDEIMIGDGYMQRMPEGSYGSTSITYSRTSHYFPHLHVMDDDVEEFVSGYFSETSLISPASWCRNLYTWQEEPFMTLSNSPIDNYDYARLYKHIGYLNVIISYVKEFQDDPEELRRRVLGEALFLRGAYYYLLVNLYAKPFSKETADSDLGVSLNLTEYIEDKHFSRDPVSHVYKQIVKDLKGAAENLAGIKQPTIYRADEQDARLLLSRVYLYMGEWQLAIEECDKIIEQKVTLYDFNELARGQVINTSKSPEIFFTQGSSSVQILMTDDWMKPAIGRYRVSDELYNLYFKYADQGVVDLRANFFFKRSEKESGKYLCIKGTKAYNGATSVFDAFVMRAAEVYLNKAEAQAMLDQTEAKNTIKILMDKRFAYNQSPNISNLSGQELVNFIREERRRELCFEGHRWFDLRRYAVSPKYSHAKEIVHKVFDAASSYGGAGVYKGTYVLKPYPNDNAWVLPIPDRELVFNEGVTVDNEKREVRTMIGNNN</sequence>
<dbReference type="InterPro" id="IPR011990">
    <property type="entry name" value="TPR-like_helical_dom_sf"/>
</dbReference>
<feature type="chain" id="PRO_5046304192" evidence="6">
    <location>
        <begin position="21"/>
        <end position="527"/>
    </location>
</feature>
<reference evidence="9 10" key="1">
    <citation type="submission" date="2020-08" db="EMBL/GenBank/DDBJ databases">
        <title>Genome public.</title>
        <authorList>
            <person name="Liu C."/>
            <person name="Sun Q."/>
        </authorList>
    </citation>
    <scope>NUCLEOTIDE SEQUENCE [LARGE SCALE GENOMIC DNA]</scope>
    <source>
        <strain evidence="9 10">NSJ-56</strain>
    </source>
</reference>
<feature type="signal peptide" evidence="6">
    <location>
        <begin position="1"/>
        <end position="20"/>
    </location>
</feature>
<feature type="domain" description="SusD-like N-terminal" evidence="8">
    <location>
        <begin position="99"/>
        <end position="252"/>
    </location>
</feature>
<dbReference type="Pfam" id="PF14322">
    <property type="entry name" value="SusD-like_3"/>
    <property type="match status" value="1"/>
</dbReference>
<keyword evidence="3 6" id="KW-0732">Signal</keyword>
<gene>
    <name evidence="9" type="ORF">H8S64_09445</name>
</gene>
<evidence type="ECO:0000313" key="9">
    <source>
        <dbReference type="EMBL" id="MBC5621322.1"/>
    </source>
</evidence>
<evidence type="ECO:0000313" key="10">
    <source>
        <dbReference type="Proteomes" id="UP000646484"/>
    </source>
</evidence>
<evidence type="ECO:0000256" key="2">
    <source>
        <dbReference type="ARBA" id="ARBA00006275"/>
    </source>
</evidence>
<dbReference type="EMBL" id="JACOOH010000004">
    <property type="protein sequence ID" value="MBC5621322.1"/>
    <property type="molecule type" value="Genomic_DNA"/>
</dbReference>
<organism evidence="9 10">
    <name type="scientific">Butyricimonas hominis</name>
    <dbReference type="NCBI Taxonomy" id="2763032"/>
    <lineage>
        <taxon>Bacteria</taxon>
        <taxon>Pseudomonadati</taxon>
        <taxon>Bacteroidota</taxon>
        <taxon>Bacteroidia</taxon>
        <taxon>Bacteroidales</taxon>
        <taxon>Odoribacteraceae</taxon>
        <taxon>Butyricimonas</taxon>
    </lineage>
</organism>
<dbReference type="RefSeq" id="WP_186975882.1">
    <property type="nucleotide sequence ID" value="NZ_JACOOH010000004.1"/>
</dbReference>
<evidence type="ECO:0000256" key="3">
    <source>
        <dbReference type="ARBA" id="ARBA00022729"/>
    </source>
</evidence>
<dbReference type="InterPro" id="IPR012944">
    <property type="entry name" value="SusD_RagB_dom"/>
</dbReference>
<proteinExistence type="inferred from homology"/>
<evidence type="ECO:0000256" key="5">
    <source>
        <dbReference type="ARBA" id="ARBA00023237"/>
    </source>
</evidence>
<evidence type="ECO:0000259" key="7">
    <source>
        <dbReference type="Pfam" id="PF07980"/>
    </source>
</evidence>
<evidence type="ECO:0000256" key="6">
    <source>
        <dbReference type="SAM" id="SignalP"/>
    </source>
</evidence>
<dbReference type="PROSITE" id="PS51257">
    <property type="entry name" value="PROKAR_LIPOPROTEIN"/>
    <property type="match status" value="1"/>
</dbReference>
<evidence type="ECO:0000256" key="4">
    <source>
        <dbReference type="ARBA" id="ARBA00023136"/>
    </source>
</evidence>
<dbReference type="Pfam" id="PF07980">
    <property type="entry name" value="SusD_RagB"/>
    <property type="match status" value="1"/>
</dbReference>
<protein>
    <submittedName>
        <fullName evidence="9">RagB/SusD family nutrient uptake outer membrane protein</fullName>
    </submittedName>
</protein>
<name>A0ABR7D077_9BACT</name>
<dbReference type="InterPro" id="IPR033985">
    <property type="entry name" value="SusD-like_N"/>
</dbReference>
<keyword evidence="4" id="KW-0472">Membrane</keyword>
<comment type="subcellular location">
    <subcellularLocation>
        <location evidence="1">Cell outer membrane</location>
    </subcellularLocation>
</comment>
<accession>A0ABR7D077</accession>
<dbReference type="SUPFAM" id="SSF48452">
    <property type="entry name" value="TPR-like"/>
    <property type="match status" value="1"/>
</dbReference>
<keyword evidence="10" id="KW-1185">Reference proteome</keyword>
<comment type="similarity">
    <text evidence="2">Belongs to the SusD family.</text>
</comment>